<dbReference type="EMBL" id="CAESGF010000013">
    <property type="protein sequence ID" value="CAB4364357.1"/>
    <property type="molecule type" value="Genomic_DNA"/>
</dbReference>
<gene>
    <name evidence="3" type="ORF">UFOPK2656_02128</name>
    <name evidence="4" type="ORF">UFOPK3099_02208</name>
    <name evidence="5" type="ORF">UFOPK3267_02498</name>
    <name evidence="6" type="ORF">UFOPK3651_02371</name>
    <name evidence="7" type="ORF">UFOPK3931_03137</name>
    <name evidence="2" type="ORF">UFOPK4189_02120</name>
</gene>
<dbReference type="AlphaFoldDB" id="A0A6J7AI69"/>
<evidence type="ECO:0000313" key="4">
    <source>
        <dbReference type="EMBL" id="CAB4832178.1"/>
    </source>
</evidence>
<name>A0A6J7AI69_9ZZZZ</name>
<feature type="transmembrane region" description="Helical" evidence="1">
    <location>
        <begin position="251"/>
        <end position="271"/>
    </location>
</feature>
<sequence>MAAVAPPSPAVALGVCVLLALGLLAISRGFATPSPTLAIRAMPLTARRAFSIDRRVLVGVVTGFLVLLATQWVLLAAVAGAVTAMWGRLLHDSRAEQERRHVEAIAKWLEDLRDTLRGSSIGAEDALEQAAARPPDEIAPALRSFVHRRRVGYRTEDALADLADDLAHPISDAAIAAIRLVIGGSAGAGRLYATVHTLAASARDEVTARERIDRTRAVYQSSMKRLVVIGALLVAYLRVAGGNLLDPYNTAVGQVVLLLPLGMWLGCVMWLRSLCRYEPPLRYRVVGSTGVR</sequence>
<reference evidence="4" key="1">
    <citation type="submission" date="2020-05" db="EMBL/GenBank/DDBJ databases">
        <authorList>
            <person name="Chiriac C."/>
            <person name="Salcher M."/>
            <person name="Ghai R."/>
            <person name="Kavagutti S V."/>
        </authorList>
    </citation>
    <scope>NUCLEOTIDE SEQUENCE</scope>
</reference>
<evidence type="ECO:0000313" key="5">
    <source>
        <dbReference type="EMBL" id="CAB4852974.1"/>
    </source>
</evidence>
<dbReference type="EMBL" id="CAFBIY010000181">
    <property type="protein sequence ID" value="CAB4852974.1"/>
    <property type="molecule type" value="Genomic_DNA"/>
</dbReference>
<feature type="transmembrane region" description="Helical" evidence="1">
    <location>
        <begin position="226"/>
        <end position="245"/>
    </location>
</feature>
<evidence type="ECO:0000313" key="2">
    <source>
        <dbReference type="EMBL" id="CAB4364357.1"/>
    </source>
</evidence>
<organism evidence="4">
    <name type="scientific">freshwater metagenome</name>
    <dbReference type="NCBI Taxonomy" id="449393"/>
    <lineage>
        <taxon>unclassified sequences</taxon>
        <taxon>metagenomes</taxon>
        <taxon>ecological metagenomes</taxon>
    </lineage>
</organism>
<proteinExistence type="predicted"/>
<dbReference type="EMBL" id="CAFBOL010000140">
    <property type="protein sequence ID" value="CAB5017053.1"/>
    <property type="molecule type" value="Genomic_DNA"/>
</dbReference>
<evidence type="ECO:0000313" key="3">
    <source>
        <dbReference type="EMBL" id="CAB4731180.1"/>
    </source>
</evidence>
<protein>
    <submittedName>
        <fullName evidence="4">Unannotated protein</fullName>
    </submittedName>
</protein>
<keyword evidence="1" id="KW-0472">Membrane</keyword>
<dbReference type="EMBL" id="CAFAAV010000204">
    <property type="protein sequence ID" value="CAB4832178.1"/>
    <property type="molecule type" value="Genomic_DNA"/>
</dbReference>
<dbReference type="PANTHER" id="PTHR35007">
    <property type="entry name" value="INTEGRAL MEMBRANE PROTEIN-RELATED"/>
    <property type="match status" value="1"/>
</dbReference>
<dbReference type="PANTHER" id="PTHR35007:SF3">
    <property type="entry name" value="POSSIBLE CONSERVED ALANINE RICH MEMBRANE PROTEIN"/>
    <property type="match status" value="1"/>
</dbReference>
<evidence type="ECO:0000313" key="6">
    <source>
        <dbReference type="EMBL" id="CAB4943685.1"/>
    </source>
</evidence>
<feature type="transmembrane region" description="Helical" evidence="1">
    <location>
        <begin position="55"/>
        <end position="84"/>
    </location>
</feature>
<dbReference type="EMBL" id="CAEZYF010000013">
    <property type="protein sequence ID" value="CAB4731180.1"/>
    <property type="molecule type" value="Genomic_DNA"/>
</dbReference>
<evidence type="ECO:0000256" key="1">
    <source>
        <dbReference type="SAM" id="Phobius"/>
    </source>
</evidence>
<evidence type="ECO:0000313" key="7">
    <source>
        <dbReference type="EMBL" id="CAB5017053.1"/>
    </source>
</evidence>
<keyword evidence="1" id="KW-0812">Transmembrane</keyword>
<dbReference type="EMBL" id="CAFBMT010000014">
    <property type="protein sequence ID" value="CAB4943685.1"/>
    <property type="molecule type" value="Genomic_DNA"/>
</dbReference>
<keyword evidence="1" id="KW-1133">Transmembrane helix</keyword>
<accession>A0A6J7AI69</accession>